<reference evidence="9" key="1">
    <citation type="submission" date="2018-06" db="EMBL/GenBank/DDBJ databases">
        <authorList>
            <person name="Zhirakovskaya E."/>
        </authorList>
    </citation>
    <scope>NUCLEOTIDE SEQUENCE</scope>
</reference>
<keyword evidence="6 7" id="KW-0472">Membrane</keyword>
<keyword evidence="3 7" id="KW-0812">Transmembrane</keyword>
<evidence type="ECO:0000256" key="1">
    <source>
        <dbReference type="ARBA" id="ARBA00004141"/>
    </source>
</evidence>
<organism evidence="9">
    <name type="scientific">hydrothermal vent metagenome</name>
    <dbReference type="NCBI Taxonomy" id="652676"/>
    <lineage>
        <taxon>unclassified sequences</taxon>
        <taxon>metagenomes</taxon>
        <taxon>ecological metagenomes</taxon>
    </lineage>
</organism>
<dbReference type="Gene3D" id="1.20.1540.10">
    <property type="entry name" value="Rhomboid-like"/>
    <property type="match status" value="1"/>
</dbReference>
<feature type="domain" description="Peptidase S54 rhomboid" evidence="8">
    <location>
        <begin position="93"/>
        <end position="240"/>
    </location>
</feature>
<evidence type="ECO:0000259" key="8">
    <source>
        <dbReference type="Pfam" id="PF01694"/>
    </source>
</evidence>
<dbReference type="EMBL" id="UOEW01000358">
    <property type="protein sequence ID" value="VAW42334.1"/>
    <property type="molecule type" value="Genomic_DNA"/>
</dbReference>
<proteinExistence type="inferred from homology"/>
<evidence type="ECO:0000256" key="4">
    <source>
        <dbReference type="ARBA" id="ARBA00022801"/>
    </source>
</evidence>
<dbReference type="Pfam" id="PF01694">
    <property type="entry name" value="Rhomboid"/>
    <property type="match status" value="1"/>
</dbReference>
<dbReference type="InterPro" id="IPR022764">
    <property type="entry name" value="Peptidase_S54_rhomboid_dom"/>
</dbReference>
<dbReference type="AlphaFoldDB" id="A0A3B0WFD9"/>
<evidence type="ECO:0000256" key="6">
    <source>
        <dbReference type="ARBA" id="ARBA00023136"/>
    </source>
</evidence>
<dbReference type="PANTHER" id="PTHR43731:SF14">
    <property type="entry name" value="PRESENILIN-ASSOCIATED RHOMBOID-LIKE PROTEIN, MITOCHONDRIAL"/>
    <property type="match status" value="1"/>
</dbReference>
<accession>A0A3B0WFD9</accession>
<comment type="subcellular location">
    <subcellularLocation>
        <location evidence="1">Membrane</location>
        <topology evidence="1">Multi-pass membrane protein</topology>
    </subcellularLocation>
</comment>
<evidence type="ECO:0000256" key="5">
    <source>
        <dbReference type="ARBA" id="ARBA00022989"/>
    </source>
</evidence>
<dbReference type="InterPro" id="IPR035952">
    <property type="entry name" value="Rhomboid-like_sf"/>
</dbReference>
<evidence type="ECO:0000256" key="7">
    <source>
        <dbReference type="SAM" id="Phobius"/>
    </source>
</evidence>
<evidence type="ECO:0000313" key="9">
    <source>
        <dbReference type="EMBL" id="VAW42334.1"/>
    </source>
</evidence>
<feature type="transmembrane region" description="Helical" evidence="7">
    <location>
        <begin position="129"/>
        <end position="148"/>
    </location>
</feature>
<evidence type="ECO:0000256" key="3">
    <source>
        <dbReference type="ARBA" id="ARBA00022692"/>
    </source>
</evidence>
<feature type="transmembrane region" description="Helical" evidence="7">
    <location>
        <begin position="105"/>
        <end position="122"/>
    </location>
</feature>
<protein>
    <recommendedName>
        <fullName evidence="8">Peptidase S54 rhomboid domain-containing protein</fullName>
    </recommendedName>
</protein>
<name>A0A3B0WFD9_9ZZZZ</name>
<sequence length="244" mass="28033">MLISYNCTVYFLIKITANTTHTDSFLSQVIVMLKFKSKNKLYFPKFSILIWITTLLTMVWMTYYPDRLDLNRLFAINPSQLADNLSQSWWYILQLSSALLLHGNWQHWAGNMILFLIIALPLEKRVNGFWFVLIYFVAGFAGNLSSIYQLGDSVNYLLGASGAVSGLFGAWLILFPTHKISVIIPIGLYMQKAKIPVYLLALVWLSIQIVLQIINPHNYLIVWSAHIVGFIVGFFVAWLYRVIN</sequence>
<dbReference type="GO" id="GO:0016020">
    <property type="term" value="C:membrane"/>
    <property type="evidence" value="ECO:0007669"/>
    <property type="project" value="UniProtKB-SubCell"/>
</dbReference>
<keyword evidence="4" id="KW-0378">Hydrolase</keyword>
<keyword evidence="5 7" id="KW-1133">Transmembrane helix</keyword>
<dbReference type="InterPro" id="IPR050925">
    <property type="entry name" value="Rhomboid_protease_S54"/>
</dbReference>
<feature type="transmembrane region" description="Helical" evidence="7">
    <location>
        <begin position="195"/>
        <end position="214"/>
    </location>
</feature>
<feature type="transmembrane region" description="Helical" evidence="7">
    <location>
        <begin position="220"/>
        <end position="240"/>
    </location>
</feature>
<dbReference type="GO" id="GO:0004252">
    <property type="term" value="F:serine-type endopeptidase activity"/>
    <property type="evidence" value="ECO:0007669"/>
    <property type="project" value="InterPro"/>
</dbReference>
<feature type="transmembrane region" description="Helical" evidence="7">
    <location>
        <begin position="42"/>
        <end position="63"/>
    </location>
</feature>
<comment type="similarity">
    <text evidence="2">Belongs to the peptidase S54 family.</text>
</comment>
<dbReference type="PANTHER" id="PTHR43731">
    <property type="entry name" value="RHOMBOID PROTEASE"/>
    <property type="match status" value="1"/>
</dbReference>
<evidence type="ECO:0000256" key="2">
    <source>
        <dbReference type="ARBA" id="ARBA00009045"/>
    </source>
</evidence>
<dbReference type="SUPFAM" id="SSF144091">
    <property type="entry name" value="Rhomboid-like"/>
    <property type="match status" value="1"/>
</dbReference>
<gene>
    <name evidence="9" type="ORF">MNBD_GAMMA01-1106</name>
</gene>